<dbReference type="KEGG" id="ppec:H9W90_08105"/>
<evidence type="ECO:0000313" key="3">
    <source>
        <dbReference type="Proteomes" id="UP000515808"/>
    </source>
</evidence>
<feature type="transmembrane region" description="Helical" evidence="1">
    <location>
        <begin position="35"/>
        <end position="54"/>
    </location>
</feature>
<sequence length="117" mass="14132">MKNLLFKYVLFSFILGSFIYFSSFFNIQLPQFVRFYVNDFLIIPIVLFLCLQVLKQTKNNPNYKIPFLIILYLCFLYSLLFEFVFPNYLARYTKDYIDILLYFAGGIVFYQLQKIDT</sequence>
<feature type="transmembrane region" description="Helical" evidence="1">
    <location>
        <begin position="96"/>
        <end position="112"/>
    </location>
</feature>
<reference evidence="2 3" key="1">
    <citation type="submission" date="2020-08" db="EMBL/GenBank/DDBJ databases">
        <title>Polaribacter sp. L12M9 isolated from gut of the Korean scallop.</title>
        <authorList>
            <person name="Jeong Y.S."/>
        </authorList>
    </citation>
    <scope>NUCLEOTIDE SEQUENCE [LARGE SCALE GENOMIC DNA]</scope>
    <source>
        <strain evidence="2 3">L12M9</strain>
    </source>
</reference>
<dbReference type="Proteomes" id="UP000515808">
    <property type="component" value="Chromosome"/>
</dbReference>
<gene>
    <name evidence="2" type="ORF">H9W90_08105</name>
</gene>
<keyword evidence="3" id="KW-1185">Reference proteome</keyword>
<organism evidence="2 3">
    <name type="scientific">Polaribacter pectinis</name>
    <dbReference type="NCBI Taxonomy" id="2738844"/>
    <lineage>
        <taxon>Bacteria</taxon>
        <taxon>Pseudomonadati</taxon>
        <taxon>Bacteroidota</taxon>
        <taxon>Flavobacteriia</taxon>
        <taxon>Flavobacteriales</taxon>
        <taxon>Flavobacteriaceae</taxon>
    </lineage>
</organism>
<feature type="transmembrane region" description="Helical" evidence="1">
    <location>
        <begin position="9"/>
        <end position="29"/>
    </location>
</feature>
<keyword evidence="1" id="KW-0472">Membrane</keyword>
<protein>
    <recommendedName>
        <fullName evidence="4">Magnesium citrate secondary transporter</fullName>
    </recommendedName>
</protein>
<dbReference type="AlphaFoldDB" id="A0A7G9L6C7"/>
<accession>A0A7G9L6C7</accession>
<evidence type="ECO:0008006" key="4">
    <source>
        <dbReference type="Google" id="ProtNLM"/>
    </source>
</evidence>
<proteinExistence type="predicted"/>
<keyword evidence="1" id="KW-0812">Transmembrane</keyword>
<keyword evidence="1" id="KW-1133">Transmembrane helix</keyword>
<evidence type="ECO:0000256" key="1">
    <source>
        <dbReference type="SAM" id="Phobius"/>
    </source>
</evidence>
<feature type="transmembrane region" description="Helical" evidence="1">
    <location>
        <begin position="66"/>
        <end position="90"/>
    </location>
</feature>
<name>A0A7G9L6C7_9FLAO</name>
<dbReference type="EMBL" id="CP060695">
    <property type="protein sequence ID" value="QNM84176.1"/>
    <property type="molecule type" value="Genomic_DNA"/>
</dbReference>
<dbReference type="RefSeq" id="WP_187481131.1">
    <property type="nucleotide sequence ID" value="NZ_CP060695.1"/>
</dbReference>
<evidence type="ECO:0000313" key="2">
    <source>
        <dbReference type="EMBL" id="QNM84176.1"/>
    </source>
</evidence>